<dbReference type="Proteomes" id="UP001299546">
    <property type="component" value="Unassembled WGS sequence"/>
</dbReference>
<keyword evidence="3" id="KW-0997">Cell inner membrane</keyword>
<evidence type="ECO:0000256" key="7">
    <source>
        <dbReference type="ARBA" id="ARBA00034125"/>
    </source>
</evidence>
<comment type="subcellular location">
    <subcellularLocation>
        <location evidence="1">Cell membrane</location>
        <topology evidence="1">Multi-pass membrane protein</topology>
    </subcellularLocation>
</comment>
<dbReference type="InterPro" id="IPR050539">
    <property type="entry name" value="ThrE_Dicarb/AminoAcid_Exp"/>
</dbReference>
<name>A0ABS8DCS1_9FIRM</name>
<evidence type="ECO:0000259" key="9">
    <source>
        <dbReference type="Pfam" id="PF12821"/>
    </source>
</evidence>
<feature type="transmembrane region" description="Helical" evidence="8">
    <location>
        <begin position="32"/>
        <end position="51"/>
    </location>
</feature>
<protein>
    <submittedName>
        <fullName evidence="10">Threonine/serine exporter family protein</fullName>
    </submittedName>
</protein>
<evidence type="ECO:0000256" key="1">
    <source>
        <dbReference type="ARBA" id="ARBA00004651"/>
    </source>
</evidence>
<keyword evidence="6 8" id="KW-0472">Membrane</keyword>
<evidence type="ECO:0000313" key="11">
    <source>
        <dbReference type="Proteomes" id="UP001299546"/>
    </source>
</evidence>
<evidence type="ECO:0000256" key="4">
    <source>
        <dbReference type="ARBA" id="ARBA00022692"/>
    </source>
</evidence>
<evidence type="ECO:0000256" key="5">
    <source>
        <dbReference type="ARBA" id="ARBA00022989"/>
    </source>
</evidence>
<dbReference type="EMBL" id="JAJCIS010000001">
    <property type="protein sequence ID" value="MCB7386205.1"/>
    <property type="molecule type" value="Genomic_DNA"/>
</dbReference>
<evidence type="ECO:0000256" key="6">
    <source>
        <dbReference type="ARBA" id="ARBA00023136"/>
    </source>
</evidence>
<keyword evidence="2" id="KW-1003">Cell membrane</keyword>
<comment type="caution">
    <text evidence="10">The sequence shown here is derived from an EMBL/GenBank/DDBJ whole genome shotgun (WGS) entry which is preliminary data.</text>
</comment>
<dbReference type="PANTHER" id="PTHR34390:SF1">
    <property type="entry name" value="SUCCINATE TRANSPORTER SUBUNIT YJJB-RELATED"/>
    <property type="match status" value="1"/>
</dbReference>
<dbReference type="InterPro" id="IPR024528">
    <property type="entry name" value="ThrE_2"/>
</dbReference>
<evidence type="ECO:0000256" key="8">
    <source>
        <dbReference type="SAM" id="Phobius"/>
    </source>
</evidence>
<feature type="transmembrane region" description="Helical" evidence="8">
    <location>
        <begin position="115"/>
        <end position="142"/>
    </location>
</feature>
<dbReference type="Pfam" id="PF12821">
    <property type="entry name" value="ThrE_2"/>
    <property type="match status" value="1"/>
</dbReference>
<sequence>MNLAAETTVRVFGAFLAVYSFAYLIETPKKYVLRAGLVGALGCLVYTIGINTGLGEVLSSFLSALSVAFLSHTFARIFKAPVTLFLIAGILPTVPGTGMYQTVHYIIEGNQKMTAYYFTQTLEIAGVIALAIFVMDTVFGLLKKGGWKQNSLKYVRIVKSKVKSEDDVQ</sequence>
<dbReference type="PANTHER" id="PTHR34390">
    <property type="entry name" value="UPF0442 PROTEIN YJJB-RELATED"/>
    <property type="match status" value="1"/>
</dbReference>
<evidence type="ECO:0000313" key="10">
    <source>
        <dbReference type="EMBL" id="MCB7386205.1"/>
    </source>
</evidence>
<evidence type="ECO:0000256" key="3">
    <source>
        <dbReference type="ARBA" id="ARBA00022519"/>
    </source>
</evidence>
<keyword evidence="5 8" id="KW-1133">Transmembrane helix</keyword>
<reference evidence="10 11" key="1">
    <citation type="submission" date="2021-10" db="EMBL/GenBank/DDBJ databases">
        <title>Collection of gut derived symbiotic bacterial strains cultured from healthy donors.</title>
        <authorList>
            <person name="Lin H."/>
            <person name="Littmann E."/>
            <person name="Kohout C."/>
            <person name="Pamer E.G."/>
        </authorList>
    </citation>
    <scope>NUCLEOTIDE SEQUENCE [LARGE SCALE GENOMIC DNA]</scope>
    <source>
        <strain evidence="10 11">DFI.1.165</strain>
    </source>
</reference>
<keyword evidence="11" id="KW-1185">Reference proteome</keyword>
<feature type="transmembrane region" description="Helical" evidence="8">
    <location>
        <begin position="82"/>
        <end position="103"/>
    </location>
</feature>
<accession>A0ABS8DCS1</accession>
<proteinExistence type="inferred from homology"/>
<feature type="domain" description="Threonine/Serine exporter ThrE" evidence="9">
    <location>
        <begin position="11"/>
        <end position="137"/>
    </location>
</feature>
<dbReference type="RefSeq" id="WP_066732452.1">
    <property type="nucleotide sequence ID" value="NZ_JAJCIQ010000001.1"/>
</dbReference>
<comment type="similarity">
    <text evidence="7">Belongs to the ThrE exporter (TC 2.A.79) family.</text>
</comment>
<feature type="transmembrane region" description="Helical" evidence="8">
    <location>
        <begin position="7"/>
        <end position="25"/>
    </location>
</feature>
<keyword evidence="4 8" id="KW-0812">Transmembrane</keyword>
<evidence type="ECO:0000256" key="2">
    <source>
        <dbReference type="ARBA" id="ARBA00022475"/>
    </source>
</evidence>
<organism evidence="10 11">
    <name type="scientific">Bariatricus massiliensis</name>
    <dbReference type="NCBI Taxonomy" id="1745713"/>
    <lineage>
        <taxon>Bacteria</taxon>
        <taxon>Bacillati</taxon>
        <taxon>Bacillota</taxon>
        <taxon>Clostridia</taxon>
        <taxon>Lachnospirales</taxon>
        <taxon>Lachnospiraceae</taxon>
        <taxon>Bariatricus</taxon>
    </lineage>
</organism>
<gene>
    <name evidence="10" type="ORF">LIZ65_02790</name>
</gene>